<accession>A0AAW0MCA4</accession>
<dbReference type="Pfam" id="PF03080">
    <property type="entry name" value="Neprosin"/>
    <property type="match status" value="1"/>
</dbReference>
<dbReference type="EMBL" id="PKMF04000002">
    <property type="protein sequence ID" value="KAK7861405.1"/>
    <property type="molecule type" value="Genomic_DNA"/>
</dbReference>
<comment type="caution">
    <text evidence="2">The sequence shown here is derived from an EMBL/GenBank/DDBJ whole genome shotgun (WGS) entry which is preliminary data.</text>
</comment>
<reference evidence="2" key="1">
    <citation type="submission" date="2017-12" db="EMBL/GenBank/DDBJ databases">
        <authorList>
            <person name="Barbosa P."/>
            <person name="Usie A."/>
            <person name="Ramos A.M."/>
        </authorList>
    </citation>
    <scope>NUCLEOTIDE SEQUENCE</scope>
    <source>
        <strain evidence="2">HL8</strain>
        <tissue evidence="2">Leaves</tissue>
    </source>
</reference>
<dbReference type="AlphaFoldDB" id="A0AAW0MCA4"/>
<dbReference type="InterPro" id="IPR053168">
    <property type="entry name" value="Glutamic_endopeptidase"/>
</dbReference>
<gene>
    <name evidence="2" type="ORF">CFP56_011358</name>
</gene>
<dbReference type="PANTHER" id="PTHR31589:SF110">
    <property type="entry name" value="PROTEIN, PUTATIVE (DUF239)-RELATED"/>
    <property type="match status" value="1"/>
</dbReference>
<evidence type="ECO:0000259" key="1">
    <source>
        <dbReference type="PROSITE" id="PS52045"/>
    </source>
</evidence>
<organism evidence="2">
    <name type="scientific">Quercus suber</name>
    <name type="common">Cork oak</name>
    <dbReference type="NCBI Taxonomy" id="58331"/>
    <lineage>
        <taxon>Eukaryota</taxon>
        <taxon>Viridiplantae</taxon>
        <taxon>Streptophyta</taxon>
        <taxon>Embryophyta</taxon>
        <taxon>Tracheophyta</taxon>
        <taxon>Spermatophyta</taxon>
        <taxon>Magnoliopsida</taxon>
        <taxon>eudicotyledons</taxon>
        <taxon>Gunneridae</taxon>
        <taxon>Pentapetalae</taxon>
        <taxon>rosids</taxon>
        <taxon>fabids</taxon>
        <taxon>Fagales</taxon>
        <taxon>Fagaceae</taxon>
        <taxon>Quercus</taxon>
    </lineage>
</organism>
<evidence type="ECO:0000313" key="2">
    <source>
        <dbReference type="EMBL" id="KAK7861405.1"/>
    </source>
</evidence>
<proteinExistence type="predicted"/>
<name>A0AAW0MCA4_QUESU</name>
<sequence>MGNGHFPQEGFSKASFFTDLQIIVEGNDNLKASENIITFAPKPHCYNVQKSGNYFFYGGPGRNVDSP</sequence>
<dbReference type="PANTHER" id="PTHR31589">
    <property type="entry name" value="PROTEIN, PUTATIVE (DUF239)-RELATED-RELATED"/>
    <property type="match status" value="1"/>
</dbReference>
<reference evidence="2" key="3">
    <citation type="submission" date="2023-07" db="EMBL/GenBank/DDBJ databases">
        <title>An improved reference 1 genome and first organelle genomes of Quercus suber.</title>
        <authorList>
            <consortium name="Genosuber Consortium"/>
            <person name="Usie A."/>
            <person name="Serra O."/>
            <person name="Barros P."/>
        </authorList>
    </citation>
    <scope>NUCLEOTIDE SEQUENCE</scope>
    <source>
        <strain evidence="2">HL8</strain>
        <tissue evidence="2">Leaves</tissue>
    </source>
</reference>
<dbReference type="PROSITE" id="PS52045">
    <property type="entry name" value="NEPROSIN_PEP_CD"/>
    <property type="match status" value="1"/>
</dbReference>
<protein>
    <recommendedName>
        <fullName evidence="1">Neprosin PEP catalytic domain-containing protein</fullName>
    </recommendedName>
</protein>
<reference evidence="2" key="2">
    <citation type="journal article" date="2018" name="Sci. Data">
        <title>The draft genome sequence of cork oak.</title>
        <authorList>
            <person name="Ramos A.M."/>
            <person name="Usie A."/>
            <person name="Barbosa P."/>
            <person name="Barros P.M."/>
            <person name="Capote T."/>
            <person name="Chaves I."/>
            <person name="Simoes F."/>
            <person name="Abreu I."/>
            <person name="Carrasquinho I."/>
            <person name="Faro C."/>
            <person name="Guimaraes J.B."/>
            <person name="Mendonca D."/>
            <person name="Nobrega F."/>
            <person name="Rodrigues L."/>
            <person name="Saibo N.J.M."/>
            <person name="Varela M.C."/>
            <person name="Egas C."/>
            <person name="Matos J."/>
            <person name="Miguel C.M."/>
            <person name="Oliveira M.M."/>
            <person name="Ricardo C.P."/>
            <person name="Goncalves S."/>
        </authorList>
    </citation>
    <scope>NUCLEOTIDE SEQUENCE [LARGE SCALE GENOMIC DNA]</scope>
    <source>
        <strain evidence="2">HL8</strain>
    </source>
</reference>
<dbReference type="InterPro" id="IPR004314">
    <property type="entry name" value="Neprosin"/>
</dbReference>
<feature type="domain" description="Neprosin PEP catalytic" evidence="1">
    <location>
        <begin position="1"/>
        <end position="65"/>
    </location>
</feature>